<dbReference type="OrthoDB" id="2872747at2"/>
<dbReference type="Gene3D" id="3.30.1340.10">
    <property type="entry name" value="HPr-like"/>
    <property type="match status" value="1"/>
</dbReference>
<dbReference type="InterPro" id="IPR035895">
    <property type="entry name" value="HPr-like_sf"/>
</dbReference>
<dbReference type="Proteomes" id="UP000245624">
    <property type="component" value="Unassembled WGS sequence"/>
</dbReference>
<reference evidence="1 2" key="1">
    <citation type="submission" date="2018-05" db="EMBL/GenBank/DDBJ databases">
        <title>Genomic analysis of Gracilibacillus dipsosauri DD1 reveals novel features of a salt-tolerant amylase.</title>
        <authorList>
            <person name="Deutch C.E."/>
            <person name="Yang S."/>
        </authorList>
    </citation>
    <scope>NUCLEOTIDE SEQUENCE [LARGE SCALE GENOMIC DNA]</scope>
    <source>
        <strain evidence="1 2">DD1</strain>
    </source>
</reference>
<comment type="caution">
    <text evidence="1">The sequence shown here is derived from an EMBL/GenBank/DDBJ whole genome shotgun (WGS) entry which is preliminary data.</text>
</comment>
<name>A0A317KVQ5_9BACI</name>
<sequence length="96" mass="11148">MKEILSKNITIEGKLTIKEILTLYQYEKSYEGNILLLANHEIVHLNQITNLVSFFLTYHQMNEIKVVVEGTEVQKTMEEIEECLQGHWNEVAGNLI</sequence>
<accession>A0A317KVQ5</accession>
<dbReference type="EMBL" id="QGTD01000013">
    <property type="protein sequence ID" value="PWU67591.1"/>
    <property type="molecule type" value="Genomic_DNA"/>
</dbReference>
<proteinExistence type="predicted"/>
<evidence type="ECO:0000313" key="1">
    <source>
        <dbReference type="EMBL" id="PWU67591.1"/>
    </source>
</evidence>
<gene>
    <name evidence="1" type="ORF">DLJ74_14100</name>
</gene>
<keyword evidence="2" id="KW-1185">Reference proteome</keyword>
<dbReference type="SUPFAM" id="SSF55594">
    <property type="entry name" value="HPr-like"/>
    <property type="match status" value="1"/>
</dbReference>
<protein>
    <submittedName>
        <fullName evidence="1">HPr family phosphocarrier protein</fullName>
    </submittedName>
</protein>
<evidence type="ECO:0000313" key="2">
    <source>
        <dbReference type="Proteomes" id="UP000245624"/>
    </source>
</evidence>
<dbReference type="RefSeq" id="WP_109984951.1">
    <property type="nucleotide sequence ID" value="NZ_QGTD01000013.1"/>
</dbReference>
<organism evidence="1 2">
    <name type="scientific">Gracilibacillus dipsosauri</name>
    <dbReference type="NCBI Taxonomy" id="178340"/>
    <lineage>
        <taxon>Bacteria</taxon>
        <taxon>Bacillati</taxon>
        <taxon>Bacillota</taxon>
        <taxon>Bacilli</taxon>
        <taxon>Bacillales</taxon>
        <taxon>Bacillaceae</taxon>
        <taxon>Gracilibacillus</taxon>
    </lineage>
</organism>
<dbReference type="AlphaFoldDB" id="A0A317KVQ5"/>